<dbReference type="GO" id="GO:0044773">
    <property type="term" value="P:mitotic DNA damage checkpoint signaling"/>
    <property type="evidence" value="ECO:0007669"/>
    <property type="project" value="TreeGrafter"/>
</dbReference>
<name>A0A7S3KWC2_EUPCR</name>
<dbReference type="PROSITE" id="PS00108">
    <property type="entry name" value="PROTEIN_KINASE_ST"/>
    <property type="match status" value="1"/>
</dbReference>
<gene>
    <name evidence="6" type="ORF">ECRA1380_LOCUS18222</name>
</gene>
<feature type="domain" description="Protein kinase" evidence="5">
    <location>
        <begin position="22"/>
        <end position="279"/>
    </location>
</feature>
<evidence type="ECO:0000256" key="1">
    <source>
        <dbReference type="ARBA" id="ARBA00022741"/>
    </source>
</evidence>
<evidence type="ECO:0000256" key="4">
    <source>
        <dbReference type="RuleBase" id="RU000304"/>
    </source>
</evidence>
<dbReference type="GO" id="GO:0005634">
    <property type="term" value="C:nucleus"/>
    <property type="evidence" value="ECO:0007669"/>
    <property type="project" value="TreeGrafter"/>
</dbReference>
<dbReference type="AlphaFoldDB" id="A0A7S3KWC2"/>
<dbReference type="PANTHER" id="PTHR44167">
    <property type="entry name" value="OVARIAN-SPECIFIC SERINE/THREONINE-PROTEIN KINASE LOK-RELATED"/>
    <property type="match status" value="1"/>
</dbReference>
<evidence type="ECO:0000313" key="6">
    <source>
        <dbReference type="EMBL" id="CAE0393244.1"/>
    </source>
</evidence>
<dbReference type="GO" id="GO:0004674">
    <property type="term" value="F:protein serine/threonine kinase activity"/>
    <property type="evidence" value="ECO:0007669"/>
    <property type="project" value="UniProtKB-KW"/>
</dbReference>
<dbReference type="PANTHER" id="PTHR44167:SF30">
    <property type="entry name" value="PHOSPHORYLASE KINASE"/>
    <property type="match status" value="1"/>
</dbReference>
<evidence type="ECO:0000256" key="3">
    <source>
        <dbReference type="PROSITE-ProRule" id="PRU10141"/>
    </source>
</evidence>
<dbReference type="Pfam" id="PF00069">
    <property type="entry name" value="Pkinase"/>
    <property type="match status" value="1"/>
</dbReference>
<comment type="similarity">
    <text evidence="4">Belongs to the protein kinase superfamily.</text>
</comment>
<keyword evidence="2 3" id="KW-0067">ATP-binding</keyword>
<keyword evidence="4" id="KW-0723">Serine/threonine-protein kinase</keyword>
<dbReference type="PROSITE" id="PS50011">
    <property type="entry name" value="PROTEIN_KINASE_DOM"/>
    <property type="match status" value="1"/>
</dbReference>
<evidence type="ECO:0000259" key="5">
    <source>
        <dbReference type="PROSITE" id="PS50011"/>
    </source>
</evidence>
<keyword evidence="4" id="KW-0418">Kinase</keyword>
<dbReference type="PROSITE" id="PS00107">
    <property type="entry name" value="PROTEIN_KINASE_ATP"/>
    <property type="match status" value="1"/>
</dbReference>
<accession>A0A7S3KWC2</accession>
<dbReference type="SMART" id="SM00220">
    <property type="entry name" value="S_TKc"/>
    <property type="match status" value="1"/>
</dbReference>
<dbReference type="InterPro" id="IPR017441">
    <property type="entry name" value="Protein_kinase_ATP_BS"/>
</dbReference>
<dbReference type="Gene3D" id="1.10.510.10">
    <property type="entry name" value="Transferase(Phosphotransferase) domain 1"/>
    <property type="match status" value="1"/>
</dbReference>
<reference evidence="6" key="1">
    <citation type="submission" date="2021-01" db="EMBL/GenBank/DDBJ databases">
        <authorList>
            <person name="Corre E."/>
            <person name="Pelletier E."/>
            <person name="Niang G."/>
            <person name="Scheremetjew M."/>
            <person name="Finn R."/>
            <person name="Kale V."/>
            <person name="Holt S."/>
            <person name="Cochrane G."/>
            <person name="Meng A."/>
            <person name="Brown T."/>
            <person name="Cohen L."/>
        </authorList>
    </citation>
    <scope>NUCLEOTIDE SEQUENCE</scope>
    <source>
        <strain evidence="6">CT5</strain>
    </source>
</reference>
<dbReference type="InterPro" id="IPR000719">
    <property type="entry name" value="Prot_kinase_dom"/>
</dbReference>
<dbReference type="InterPro" id="IPR011009">
    <property type="entry name" value="Kinase-like_dom_sf"/>
</dbReference>
<keyword evidence="1 3" id="KW-0547">Nucleotide-binding</keyword>
<dbReference type="InterPro" id="IPR008271">
    <property type="entry name" value="Ser/Thr_kinase_AS"/>
</dbReference>
<dbReference type="SUPFAM" id="SSF56112">
    <property type="entry name" value="Protein kinase-like (PK-like)"/>
    <property type="match status" value="1"/>
</dbReference>
<organism evidence="6">
    <name type="scientific">Euplotes crassus</name>
    <dbReference type="NCBI Taxonomy" id="5936"/>
    <lineage>
        <taxon>Eukaryota</taxon>
        <taxon>Sar</taxon>
        <taxon>Alveolata</taxon>
        <taxon>Ciliophora</taxon>
        <taxon>Intramacronucleata</taxon>
        <taxon>Spirotrichea</taxon>
        <taxon>Hypotrichia</taxon>
        <taxon>Euplotida</taxon>
        <taxon>Euplotidae</taxon>
        <taxon>Moneuplotes</taxon>
    </lineage>
</organism>
<proteinExistence type="inferred from homology"/>
<dbReference type="EMBL" id="HBIK01038932">
    <property type="protein sequence ID" value="CAE0393244.1"/>
    <property type="molecule type" value="Transcribed_RNA"/>
</dbReference>
<keyword evidence="4" id="KW-0808">Transferase</keyword>
<sequence length="279" mass="31867">MPVGTKNKEELNALRYNISDHYNLMEKLGFGTYSQVRRGIHKKSEEIYAVKISKGQTSGNFLKNEAEILKQLNSDFIPKFHEFQTDSFSNKSYLVMEYVKGTSLDKFIEENGALSEEESLRILKQLISAVKELHSNGYAHRDIKPQNIIITEDKNLKLIDFNISKRMKSGSESDDEECKFKSIFFTQISSPKYSAPELSLQECYSESIDIWGIGLAFAEMLFNISNESLQELKEGLSDVLVELNSTNKISEETLSWLVTMVSANPKLRPSIFELSEHFC</sequence>
<feature type="binding site" evidence="3">
    <location>
        <position position="51"/>
    </location>
    <ligand>
        <name>ATP</name>
        <dbReference type="ChEBI" id="CHEBI:30616"/>
    </ligand>
</feature>
<evidence type="ECO:0000256" key="2">
    <source>
        <dbReference type="ARBA" id="ARBA00022840"/>
    </source>
</evidence>
<protein>
    <recommendedName>
        <fullName evidence="5">Protein kinase domain-containing protein</fullName>
    </recommendedName>
</protein>
<dbReference type="GO" id="GO:0005524">
    <property type="term" value="F:ATP binding"/>
    <property type="evidence" value="ECO:0007669"/>
    <property type="project" value="UniProtKB-UniRule"/>
</dbReference>